<dbReference type="Gene3D" id="3.90.182.10">
    <property type="entry name" value="Toxin - Anthrax Protective Antigen,domain 1"/>
    <property type="match status" value="1"/>
</dbReference>
<dbReference type="Gene3D" id="1.10.101.10">
    <property type="entry name" value="PGBD-like superfamily/PGBD"/>
    <property type="match status" value="1"/>
</dbReference>
<accession>K6W410</accession>
<dbReference type="InterPro" id="IPR041079">
    <property type="entry name" value="Neuraminidase-like"/>
</dbReference>
<dbReference type="EMBL" id="BAHC01000247">
    <property type="protein sequence ID" value="GAB93890.1"/>
    <property type="molecule type" value="Genomic_DNA"/>
</dbReference>
<dbReference type="Pfam" id="PF20220">
    <property type="entry name" value="ABC_toxin_N"/>
    <property type="match status" value="1"/>
</dbReference>
<sequence length="2342" mass="259449">MNRVTSPVKLQMRGQKVADLQDALTVILGRQLLLRGDEAAGRELAEGLKPEREAKRYGRFTRGLVSVFQQERQLQPTGEVDEPTANALNNLLEELGGIGPAVTYHVEGRVVSRVSASVDGLRVVVVDKSVGGDVVLAEATTDVRGNYEVSFLDGELMRRGKQKPDLQARVFSGGHFLVASTVRYDVSTQVKDLNVLLDEKMSRSLRSEHETLIAALSVHYRGDLRDLQETDERQDVTYLANKTGWDARAVALGALADQFSARTTSAGADTRIEPAFFYALLRAGLPANDAALYRTDSKTVEGIWKQALEQGLIPTGLQTRFPAALEQFQQLASRHLMEAAPDVGASSFKEILELSLGDDARKQRQIADLYTRHTDDPSEFWEAVEGAVGEATARRLQLDGQLAYLTLNNAPLIRKLHAAVGANGLRDSSELVGQGFHGAQRWKEVVGSDPIPLEIRGEDADMKRERYAELLAAQVRLSFPTAVVAQMVKNGETPVGSARLKDAVHTFLTQHEGKFEIGMQPVAQYVARHNLQADVEVIQEITRIQRVYQISPGDEAMNGLLKKGIDSAHAVVRHERDEFVRAFKDDVGGEQNARQIHSKAKQVHAAVLNVALTFLTARNAPGIGVHSPASIVAPTPSPPANAADVLAYGTLESLFGEMDYCTCEHCRSILSPAAYLVDLLQFIDRPASEVPHGFTNPQTVLFDRRPDLQHLSLTCENTHTPLPYVDLVNETLEYYIASGLTLAGYEGYNTDDSVKAEELLASPQFVIDNAYTALAGEHFPPPLPFHQPLENLRRYFHRFETPLPEVMEVLRKDDGLERTSAADYGWRDIWMETLGLSRAEHRLLTEGWRTGRAADAMLTVKRLYGFDPARPDAEVLLGISDPGTDHERRLGLSYAKAFSRRVGVTYEELVEILMTRFVNPNSRLIPRLERLGVSFETLKALRDGTISEAGFDSLVAAGLNPAQYGGDIKAWVRNDDNFGQIMGLLTLTNPTDPEDVCSFDKVELRYSNPDTRVNRPRPFEFIRLIRFIRLWKKLGWTIEQTDRAIVALYPVTRTPDDANDAVNLERLDAGFLSLLPALGVVMRVMNILKLVPKRDLLPLLACFGPIDTHGESSLYRQMFFSPSRIDDAFAEDGYGNYLTNANEKLLDHTETLRGAFTLTASEFSEITAALGYDANTVLTLDNISAVFRRGWLARKLKLSVREFLLLTRFTGYDPFEGPNPVAPAVLRFIGFVRRLSALKLKPVQALYLIWNQDLSGKSMPAEAEVTGFARTLRSGLAAIEESFARVDDPDGTIARAHMALVYGNETTDLFFGLLENTFVTEVEYSHVDHAGKKQSTLEQPILDAAPGRIVYDDFRKRLSYSGVLTTTTREALKAVPGSAQAFKDAVGTLYDENQKVVGPFFARYPALLPLYDAFVASADPLEKRRTTLLEAFLPELKRLRKRQQALQSVSVAAEADIGLASALLEDAAALHAAGDAARPALDEFTAMETAGLAAQFSYAVTAAGNPDLSHNAEASLEYAPSGTTTLPPNATSPAAAISCVWSGYLEVPENGFYNVRIDTDTTAAVTLTLNREQKQISRAQNGGTWENTEPIELRAGALYAISLTVENVKNTVVVRWQTAGRGWEIIPARYLYSETLVANLRLAYVRFLKATALATVLKLTAAEVAHFAVDAAYHVGGEGWLNHLSVTGSPDNPTAAALLKAFAGLLDFSRMKADVSPGDERLLEVLRQPAAATADANGLLYVLTRWEKDSVDALLSRFGKVASDLAHVETLRRVYDAYGCVSKIGTPATALTNVTTNEPAAAAVRSFQASLRARYDESAWLEVLRPINDEMRSVQRDALVAYTLHRMRSNPASAHIDTPGKLFEYFLMDVQMDPCMLTSRIRHALSSVQLFIERCLMNLEPGVSPASIKAKQWEWMKRYRVWEANRKVFLWPENWLEPELRDDQSPFFKEAMSELLQGDITEDRAAEVLTRYLTKLEEVAKLEICGVHYEENGVGTADDVEHVIGRTAGANRKYFCRRHDGSWTPWEQISLDIEDNPVLPVVWKGRLFLFWLKLVEEIQQETPSPPTDANTLADVKPSEAFPNKAPMLVVKVILNWSEFLDGTWQPPRNSDPQELVTQACPKGGTFDRSQLKLSVRRIDDELRGINDGLRVYVSRGSYPHAQFFDLYNSFSNPEVWGSTYFFPNRSMDTATESLTITYYGKVVPEYAEELGSHSILSNSITDRTVDPHHPVSGKPWDSPFFYEDNRHVFHVTTDATLFTVPQWKGIGIVSKMSKPIPSKIPELVVPPGGVDLLNPTIHQPGFGVIDPSPVERFITEDAYINTAIGTPGTVTYGNKIIGPSGS</sequence>
<organism evidence="3 4">
    <name type="scientific">Gordonia rhizosphera NBRC 16068</name>
    <dbReference type="NCBI Taxonomy" id="1108045"/>
    <lineage>
        <taxon>Bacteria</taxon>
        <taxon>Bacillati</taxon>
        <taxon>Actinomycetota</taxon>
        <taxon>Actinomycetes</taxon>
        <taxon>Mycobacteriales</taxon>
        <taxon>Gordoniaceae</taxon>
        <taxon>Gordonia</taxon>
    </lineage>
</organism>
<feature type="domain" description="Neuraminidase-like" evidence="1">
    <location>
        <begin position="1982"/>
        <end position="2134"/>
    </location>
</feature>
<dbReference type="Proteomes" id="UP000008363">
    <property type="component" value="Unassembled WGS sequence"/>
</dbReference>
<evidence type="ECO:0000313" key="4">
    <source>
        <dbReference type="Proteomes" id="UP000008363"/>
    </source>
</evidence>
<reference evidence="3 4" key="1">
    <citation type="submission" date="2012-08" db="EMBL/GenBank/DDBJ databases">
        <title>Whole genome shotgun sequence of Gordonia rhizosphera NBRC 16068.</title>
        <authorList>
            <person name="Takarada H."/>
            <person name="Isaki S."/>
            <person name="Hosoyama A."/>
            <person name="Tsuchikane K."/>
            <person name="Katsumata H."/>
            <person name="Baba S."/>
            <person name="Ohji S."/>
            <person name="Yamazaki S."/>
            <person name="Fujita N."/>
        </authorList>
    </citation>
    <scope>NUCLEOTIDE SEQUENCE [LARGE SCALE GENOMIC DNA]</scope>
    <source>
        <strain evidence="3 4">NBRC 16068</strain>
    </source>
</reference>
<proteinExistence type="predicted"/>
<feature type="domain" description="ABC toxin N-terminal" evidence="2">
    <location>
        <begin position="1829"/>
        <end position="1950"/>
    </location>
</feature>
<dbReference type="SUPFAM" id="SSF47090">
    <property type="entry name" value="PGBD-like"/>
    <property type="match status" value="1"/>
</dbReference>
<dbReference type="InterPro" id="IPR046839">
    <property type="entry name" value="ABC_toxin_N"/>
</dbReference>
<dbReference type="STRING" id="1108045.GORHZ_247_00280"/>
<dbReference type="eggNOG" id="COG3409">
    <property type="taxonomic scope" value="Bacteria"/>
</dbReference>
<dbReference type="eggNOG" id="COG2351">
    <property type="taxonomic scope" value="Bacteria"/>
</dbReference>
<evidence type="ECO:0000313" key="3">
    <source>
        <dbReference type="EMBL" id="GAB93890.1"/>
    </source>
</evidence>
<dbReference type="OrthoDB" id="9781691at2"/>
<gene>
    <name evidence="3" type="ORF">GORHZ_247_00280</name>
</gene>
<evidence type="ECO:0000259" key="2">
    <source>
        <dbReference type="Pfam" id="PF20220"/>
    </source>
</evidence>
<name>K6W410_9ACTN</name>
<comment type="caution">
    <text evidence="3">The sequence shown here is derived from an EMBL/GenBank/DDBJ whole genome shotgun (WGS) entry which is preliminary data.</text>
</comment>
<evidence type="ECO:0000259" key="1">
    <source>
        <dbReference type="Pfam" id="PF18413"/>
    </source>
</evidence>
<dbReference type="RefSeq" id="WP_006339504.1">
    <property type="nucleotide sequence ID" value="NZ_BAHC01000247.1"/>
</dbReference>
<dbReference type="InterPro" id="IPR036365">
    <property type="entry name" value="PGBD-like_sf"/>
</dbReference>
<dbReference type="Pfam" id="PF18413">
    <property type="entry name" value="Neuraminidase"/>
    <property type="match status" value="1"/>
</dbReference>
<dbReference type="SUPFAM" id="SSF56988">
    <property type="entry name" value="Anthrax protective antigen"/>
    <property type="match status" value="1"/>
</dbReference>
<keyword evidence="4" id="KW-1185">Reference proteome</keyword>
<protein>
    <submittedName>
        <fullName evidence="3">Uncharacterized protein</fullName>
    </submittedName>
</protein>
<dbReference type="InterPro" id="IPR036366">
    <property type="entry name" value="PGBDSf"/>
</dbReference>